<proteinExistence type="predicted"/>
<dbReference type="WBParaSite" id="RSKR_0000666700.1">
    <property type="protein sequence ID" value="RSKR_0000666700.1"/>
    <property type="gene ID" value="RSKR_0000666700"/>
</dbReference>
<evidence type="ECO:0000313" key="2">
    <source>
        <dbReference type="WBParaSite" id="RSKR_0000666700.1"/>
    </source>
</evidence>
<evidence type="ECO:0000313" key="1">
    <source>
        <dbReference type="Proteomes" id="UP000095286"/>
    </source>
</evidence>
<reference evidence="2" key="1">
    <citation type="submission" date="2016-11" db="UniProtKB">
        <authorList>
            <consortium name="WormBaseParasite"/>
        </authorList>
    </citation>
    <scope>IDENTIFICATION</scope>
    <source>
        <strain evidence="2">KR3021</strain>
    </source>
</reference>
<dbReference type="Proteomes" id="UP000095286">
    <property type="component" value="Unplaced"/>
</dbReference>
<protein>
    <submittedName>
        <fullName evidence="2">Glyco_hydro_19_cat domain-containing protein</fullName>
    </submittedName>
</protein>
<sequence length="468" mass="52418">MFSIDQIVNTFKNVTLIWSVLGNGTVDVGVKEEVLLSSTIGPLTGAAVGKCPAGINYAKAPASGCTKPTDPNNLPESELEQWFTKEMFADLFPKANLGYGPHECFPFSYESFAIASRYFPEFGNNDVNNIYTDEQNNKRDISAFFAHAVQETGENDADLYLKYEKEFADDCFYRGGFFNWFEGGPVSSFLRQNASGSSPEDGSVCNQAGKYCTDTAELSYFYPCNNSQTEDSFYKGCYFGRGAIQISYNYNYGMFQDWLKTVNISVDLLNNPNLVMTHMSPPLAIMASIWFYMTPQPPKPAMHDIVVGKWNAGESNVLAGYSGPIFGPTSLIINNECGGEDVSNPGGPGESRRIKAFKWFGKYFDVEVGPEETLSCKNMKQPFDRMFYPLSWQPSWSQTWKEEPCECLPATYGGIIPYFDPAYYPPEFQTLNDANQLKCVNTIYDNPAMYNMNPKTSACLNHPNKYKL</sequence>
<name>A0AC35U242_9BILA</name>
<accession>A0AC35U242</accession>
<organism evidence="1 2">
    <name type="scientific">Rhabditophanes sp. KR3021</name>
    <dbReference type="NCBI Taxonomy" id="114890"/>
    <lineage>
        <taxon>Eukaryota</taxon>
        <taxon>Metazoa</taxon>
        <taxon>Ecdysozoa</taxon>
        <taxon>Nematoda</taxon>
        <taxon>Chromadorea</taxon>
        <taxon>Rhabditida</taxon>
        <taxon>Tylenchina</taxon>
        <taxon>Panagrolaimomorpha</taxon>
        <taxon>Strongyloidoidea</taxon>
        <taxon>Alloionematidae</taxon>
        <taxon>Rhabditophanes</taxon>
    </lineage>
</organism>